<organism evidence="1 2">
    <name type="scientific">Salmonella enterica subsp. enterica serovar Bovismorbificans</name>
    <dbReference type="NCBI Taxonomy" id="58097"/>
    <lineage>
        <taxon>Bacteria</taxon>
        <taxon>Pseudomonadati</taxon>
        <taxon>Pseudomonadota</taxon>
        <taxon>Gammaproteobacteria</taxon>
        <taxon>Enterobacterales</taxon>
        <taxon>Enterobacteriaceae</taxon>
        <taxon>Salmonella</taxon>
    </lineage>
</organism>
<evidence type="ECO:0000313" key="2">
    <source>
        <dbReference type="Proteomes" id="UP000041314"/>
    </source>
</evidence>
<dbReference type="EMBL" id="CQPA01000069">
    <property type="protein sequence ID" value="CNV21090.1"/>
    <property type="molecule type" value="Genomic_DNA"/>
</dbReference>
<proteinExistence type="predicted"/>
<reference evidence="1 2" key="1">
    <citation type="submission" date="2015-03" db="EMBL/GenBank/DDBJ databases">
        <authorList>
            <consortium name="Pathogen Informatics"/>
        </authorList>
    </citation>
    <scope>NUCLEOTIDE SEQUENCE [LARGE SCALE GENOMIC DNA]</scope>
    <source>
        <strain evidence="1 2">A1104</strain>
    </source>
</reference>
<dbReference type="Proteomes" id="UP000041314">
    <property type="component" value="Unassembled WGS sequence"/>
</dbReference>
<dbReference type="AlphaFoldDB" id="A0A655EIN2"/>
<gene>
    <name evidence="1" type="ORF">ERS008198_04665</name>
</gene>
<accession>A0A655EIN2</accession>
<name>A0A655EIN2_SALET</name>
<sequence length="63" mass="6569">MVPALISIKSYQRFASSVRVAILMTGTAISPYGVPRPVVKTCTVMPEATCCVPQTKSLAGVAA</sequence>
<evidence type="ECO:0000313" key="1">
    <source>
        <dbReference type="EMBL" id="CNV21090.1"/>
    </source>
</evidence>
<protein>
    <submittedName>
        <fullName evidence="1">Uncharacterized protein</fullName>
    </submittedName>
</protein>